<organism evidence="1 2">
    <name type="scientific">Legionella busanensis</name>
    <dbReference type="NCBI Taxonomy" id="190655"/>
    <lineage>
        <taxon>Bacteria</taxon>
        <taxon>Pseudomonadati</taxon>
        <taxon>Pseudomonadota</taxon>
        <taxon>Gammaproteobacteria</taxon>
        <taxon>Legionellales</taxon>
        <taxon>Legionellaceae</taxon>
        <taxon>Legionella</taxon>
    </lineage>
</organism>
<reference evidence="1 2" key="1">
    <citation type="submission" date="2018-06" db="EMBL/GenBank/DDBJ databases">
        <authorList>
            <consortium name="Pathogen Informatics"/>
            <person name="Doyle S."/>
        </authorList>
    </citation>
    <scope>NUCLEOTIDE SEQUENCE [LARGE SCALE GENOMIC DNA]</scope>
    <source>
        <strain evidence="1 2">NCTC13316</strain>
    </source>
</reference>
<dbReference type="AlphaFoldDB" id="A0A378JLI4"/>
<name>A0A378JLI4_9GAMM</name>
<gene>
    <name evidence="1" type="ORF">NCTC13316_02168</name>
</gene>
<sequence>MPLTTKPIPSVNLLTKLSEPKVDEIIKAGQSIVQLKKVFLVTEKQMCDYILEKYKSQFSSLPKALIASLQAYLETEDKTTKQQSNPTIIVEQKEEVQQEFTLGDMPNLIEEDIQLYNFFHPIELDLQRTESSEQHDNPVFNPEVAAGQSEESVQLDNLLWKKMFGDQEIDPLEELDILSALTGNTEEFTQNSETYLPQPNQAYSMDVIAQPAGTSTQEKVEEKSVDYSHLQCSPELLDLLKKSKIPLPESGKENNFIKPAGERLTQVPKQTVALPKVEDINAVNKNTKIVEDLLAQHGYPVPAGFGKKRGGGFFVPAGKKLKSEEILAEETQQNHMNKKQ</sequence>
<dbReference type="Proteomes" id="UP000254794">
    <property type="component" value="Unassembled WGS sequence"/>
</dbReference>
<protein>
    <submittedName>
        <fullName evidence="1">Uncharacterized protein</fullName>
    </submittedName>
</protein>
<evidence type="ECO:0000313" key="2">
    <source>
        <dbReference type="Proteomes" id="UP000254794"/>
    </source>
</evidence>
<dbReference type="EMBL" id="UGOD01000001">
    <property type="protein sequence ID" value="STX52064.1"/>
    <property type="molecule type" value="Genomic_DNA"/>
</dbReference>
<evidence type="ECO:0000313" key="1">
    <source>
        <dbReference type="EMBL" id="STX52064.1"/>
    </source>
</evidence>
<keyword evidence="2" id="KW-1185">Reference proteome</keyword>
<accession>A0A378JLI4</accession>
<dbReference type="RefSeq" id="WP_115331654.1">
    <property type="nucleotide sequence ID" value="NZ_CAAAHP010000002.1"/>
</dbReference>
<proteinExistence type="predicted"/>